<dbReference type="RefSeq" id="WP_230215865.1">
    <property type="nucleotide sequence ID" value="NZ_JAJKFT010000002.1"/>
</dbReference>
<dbReference type="Gene3D" id="1.10.3680.10">
    <property type="entry name" value="TerB-like"/>
    <property type="match status" value="1"/>
</dbReference>
<organism evidence="1 2">
    <name type="scientific">Blastopirellula sediminis</name>
    <dbReference type="NCBI Taxonomy" id="2894196"/>
    <lineage>
        <taxon>Bacteria</taxon>
        <taxon>Pseudomonadati</taxon>
        <taxon>Planctomycetota</taxon>
        <taxon>Planctomycetia</taxon>
        <taxon>Pirellulales</taxon>
        <taxon>Pirellulaceae</taxon>
        <taxon>Blastopirellula</taxon>
    </lineage>
</organism>
<dbReference type="Proteomes" id="UP001139103">
    <property type="component" value="Unassembled WGS sequence"/>
</dbReference>
<dbReference type="CDD" id="cd07176">
    <property type="entry name" value="terB"/>
    <property type="match status" value="1"/>
</dbReference>
<dbReference type="InterPro" id="IPR029024">
    <property type="entry name" value="TerB-like"/>
</dbReference>
<reference evidence="1" key="1">
    <citation type="submission" date="2021-11" db="EMBL/GenBank/DDBJ databases">
        <title>Genome sequence.</title>
        <authorList>
            <person name="Sun Q."/>
        </authorList>
    </citation>
    <scope>NUCLEOTIDE SEQUENCE</scope>
    <source>
        <strain evidence="1">JC732</strain>
    </source>
</reference>
<comment type="caution">
    <text evidence="1">The sequence shown here is derived from an EMBL/GenBank/DDBJ whole genome shotgun (WGS) entry which is preliminary data.</text>
</comment>
<name>A0A9X1MHX9_9BACT</name>
<evidence type="ECO:0000313" key="2">
    <source>
        <dbReference type="Proteomes" id="UP001139103"/>
    </source>
</evidence>
<evidence type="ECO:0000313" key="1">
    <source>
        <dbReference type="EMBL" id="MCC9627473.1"/>
    </source>
</evidence>
<proteinExistence type="predicted"/>
<sequence>MSLFDDVFDDSSFAPEQFGPQEGFAGTLLAASACDGHIADEEVGALITTLSRMKMYQNVPPHKFSSMMDRLLGVLKRGGPEKLIAVAIPAVPPELRETVFANACDIVLADGVVEADEKAFIDDLMIKLEMDSQRAKTIVQVMVYKNQG</sequence>
<protein>
    <submittedName>
        <fullName evidence="1">Tellurite resistance TerB family protein</fullName>
    </submittedName>
</protein>
<gene>
    <name evidence="1" type="ORF">LOC68_03615</name>
</gene>
<dbReference type="EMBL" id="JAJKFT010000002">
    <property type="protein sequence ID" value="MCC9627473.1"/>
    <property type="molecule type" value="Genomic_DNA"/>
</dbReference>
<accession>A0A9X1MHX9</accession>
<keyword evidence="2" id="KW-1185">Reference proteome</keyword>
<dbReference type="SUPFAM" id="SSF158682">
    <property type="entry name" value="TerB-like"/>
    <property type="match status" value="1"/>
</dbReference>
<dbReference type="AlphaFoldDB" id="A0A9X1MHX9"/>